<gene>
    <name evidence="3" type="ORF">SAMN04487893_101318</name>
</gene>
<feature type="transmembrane region" description="Helical" evidence="1">
    <location>
        <begin position="151"/>
        <end position="171"/>
    </location>
</feature>
<proteinExistence type="predicted"/>
<dbReference type="AlphaFoldDB" id="A0A1I3LG96"/>
<name>A0A1I3LG96_9FLAO</name>
<feature type="transmembrane region" description="Helical" evidence="1">
    <location>
        <begin position="124"/>
        <end position="144"/>
    </location>
</feature>
<evidence type="ECO:0000313" key="4">
    <source>
        <dbReference type="Proteomes" id="UP000243887"/>
    </source>
</evidence>
<keyword evidence="1" id="KW-0812">Transmembrane</keyword>
<reference evidence="4" key="1">
    <citation type="submission" date="2016-10" db="EMBL/GenBank/DDBJ databases">
        <authorList>
            <person name="Varghese N."/>
            <person name="Submissions S."/>
        </authorList>
    </citation>
    <scope>NUCLEOTIDE SEQUENCE [LARGE SCALE GENOMIC DNA]</scope>
    <source>
        <strain evidence="4">DSM 26542</strain>
    </source>
</reference>
<dbReference type="STRING" id="1150112.SAMN04487893_101318"/>
<dbReference type="Proteomes" id="UP000243887">
    <property type="component" value="Unassembled WGS sequence"/>
</dbReference>
<feature type="transmembrane region" description="Helical" evidence="1">
    <location>
        <begin position="97"/>
        <end position="118"/>
    </location>
</feature>
<keyword evidence="1" id="KW-1133">Transmembrane helix</keyword>
<feature type="transmembrane region" description="Helical" evidence="1">
    <location>
        <begin position="302"/>
        <end position="321"/>
    </location>
</feature>
<evidence type="ECO:0000256" key="1">
    <source>
        <dbReference type="SAM" id="Phobius"/>
    </source>
</evidence>
<dbReference type="RefSeq" id="WP_090677687.1">
    <property type="nucleotide sequence ID" value="NZ_FORU01000001.1"/>
</dbReference>
<feature type="domain" description="DUF4401" evidence="2">
    <location>
        <begin position="44"/>
        <end position="351"/>
    </location>
</feature>
<dbReference type="InterPro" id="IPR025513">
    <property type="entry name" value="DUF4401"/>
</dbReference>
<feature type="transmembrane region" description="Helical" evidence="1">
    <location>
        <begin position="268"/>
        <end position="296"/>
    </location>
</feature>
<feature type="transmembrane region" description="Helical" evidence="1">
    <location>
        <begin position="177"/>
        <end position="197"/>
    </location>
</feature>
<keyword evidence="1" id="KW-0472">Membrane</keyword>
<dbReference type="Pfam" id="PF14351">
    <property type="entry name" value="DUF4401"/>
    <property type="match status" value="1"/>
</dbReference>
<evidence type="ECO:0000259" key="2">
    <source>
        <dbReference type="Pfam" id="PF14351"/>
    </source>
</evidence>
<accession>A0A1I3LG96</accession>
<dbReference type="EMBL" id="FORU01000001">
    <property type="protein sequence ID" value="SFI83782.1"/>
    <property type="molecule type" value="Genomic_DNA"/>
</dbReference>
<feature type="transmembrane region" description="Helical" evidence="1">
    <location>
        <begin position="209"/>
        <end position="227"/>
    </location>
</feature>
<feature type="transmembrane region" description="Helical" evidence="1">
    <location>
        <begin position="43"/>
        <end position="67"/>
    </location>
</feature>
<dbReference type="OrthoDB" id="674818at2"/>
<sequence>METNKEIKILEKKLDELSSIGVSFDRNAILEAKEVELMSHSSFAIKFVALLGGIIGSFTLLGAVYALELSINYVFNLVCALLFWGIAFWLHTKRKTIVYDTILICLVLMASYFCYAVLDDLDYISTINSSILGISIGFVCVVLFKNELLSFLGSIGVLVSLFAVAVETNLIWGASLYLILIMISITFLFLNESVVLLKGAKIRNAYKSIRLAHILVILGVLNYTSPSNYFGVSFHLDELVVVNLYICLVWCVFRIVKEQKNLSILDIIIIVALGLLLILPTYMSLGFGFSVLLLLLCFRSQYKTGLILAILSFCYFLFMFYYDLQFTLMIKSLLLMGTGIILIGFYTLLNRKTKTNEL</sequence>
<protein>
    <recommendedName>
        <fullName evidence="2">DUF4401 domain-containing protein</fullName>
    </recommendedName>
</protein>
<organism evidence="3 4">
    <name type="scientific">Myroides guanonis</name>
    <dbReference type="NCBI Taxonomy" id="1150112"/>
    <lineage>
        <taxon>Bacteria</taxon>
        <taxon>Pseudomonadati</taxon>
        <taxon>Bacteroidota</taxon>
        <taxon>Flavobacteriia</taxon>
        <taxon>Flavobacteriales</taxon>
        <taxon>Flavobacteriaceae</taxon>
        <taxon>Myroides</taxon>
    </lineage>
</organism>
<keyword evidence="4" id="KW-1185">Reference proteome</keyword>
<feature type="transmembrane region" description="Helical" evidence="1">
    <location>
        <begin position="328"/>
        <end position="349"/>
    </location>
</feature>
<feature type="transmembrane region" description="Helical" evidence="1">
    <location>
        <begin position="73"/>
        <end position="90"/>
    </location>
</feature>
<evidence type="ECO:0000313" key="3">
    <source>
        <dbReference type="EMBL" id="SFI83782.1"/>
    </source>
</evidence>